<organism evidence="2 3">
    <name type="scientific">Trichonephila inaurata madagascariensis</name>
    <dbReference type="NCBI Taxonomy" id="2747483"/>
    <lineage>
        <taxon>Eukaryota</taxon>
        <taxon>Metazoa</taxon>
        <taxon>Ecdysozoa</taxon>
        <taxon>Arthropoda</taxon>
        <taxon>Chelicerata</taxon>
        <taxon>Arachnida</taxon>
        <taxon>Araneae</taxon>
        <taxon>Araneomorphae</taxon>
        <taxon>Entelegynae</taxon>
        <taxon>Araneoidea</taxon>
        <taxon>Nephilidae</taxon>
        <taxon>Trichonephila</taxon>
        <taxon>Trichonephila inaurata</taxon>
    </lineage>
</organism>
<protein>
    <submittedName>
        <fullName evidence="2">Uncharacterized protein</fullName>
    </submittedName>
</protein>
<feature type="transmembrane region" description="Helical" evidence="1">
    <location>
        <begin position="31"/>
        <end position="52"/>
    </location>
</feature>
<reference evidence="2" key="1">
    <citation type="submission" date="2020-08" db="EMBL/GenBank/DDBJ databases">
        <title>Multicomponent nature underlies the extraordinary mechanical properties of spider dragline silk.</title>
        <authorList>
            <person name="Kono N."/>
            <person name="Nakamura H."/>
            <person name="Mori M."/>
            <person name="Yoshida Y."/>
            <person name="Ohtoshi R."/>
            <person name="Malay A.D."/>
            <person name="Moran D.A.P."/>
            <person name="Tomita M."/>
            <person name="Numata K."/>
            <person name="Arakawa K."/>
        </authorList>
    </citation>
    <scope>NUCLEOTIDE SEQUENCE</scope>
</reference>
<accession>A0A8X6M6Y1</accession>
<dbReference type="Proteomes" id="UP000886998">
    <property type="component" value="Unassembled WGS sequence"/>
</dbReference>
<keyword evidence="1" id="KW-0812">Transmembrane</keyword>
<name>A0A8X6M6Y1_9ARAC</name>
<proteinExistence type="predicted"/>
<evidence type="ECO:0000256" key="1">
    <source>
        <dbReference type="SAM" id="Phobius"/>
    </source>
</evidence>
<evidence type="ECO:0000313" key="3">
    <source>
        <dbReference type="Proteomes" id="UP000886998"/>
    </source>
</evidence>
<comment type="caution">
    <text evidence="2">The sequence shown here is derived from an EMBL/GenBank/DDBJ whole genome shotgun (WGS) entry which is preliminary data.</text>
</comment>
<gene>
    <name evidence="2" type="ORF">TNIN_364571</name>
</gene>
<keyword evidence="1" id="KW-1133">Transmembrane helix</keyword>
<keyword evidence="1" id="KW-0472">Membrane</keyword>
<dbReference type="EMBL" id="BMAV01024382">
    <property type="protein sequence ID" value="GFS32730.1"/>
    <property type="molecule type" value="Genomic_DNA"/>
</dbReference>
<dbReference type="AlphaFoldDB" id="A0A8X6M6Y1"/>
<keyword evidence="3" id="KW-1185">Reference proteome</keyword>
<sequence>MRSAASLSWARYSTTRKAVCLDALSWCSRQLLAMAGANNAFSSSAIILILILRSLLSKTFTRDSFWLVLLVKGRLVRSPSSTFSLPLGTACAT</sequence>
<evidence type="ECO:0000313" key="2">
    <source>
        <dbReference type="EMBL" id="GFS32730.1"/>
    </source>
</evidence>